<feature type="domain" description="Flavin reductase like" evidence="2">
    <location>
        <begin position="1"/>
        <end position="64"/>
    </location>
</feature>
<sequence>MSSFTSLALHPTPVVSFNIAVPSRTYDAVAASRHFNLHILADDAPGAAVADWFAQGNYTERGSEEDMFGKLVASGIVESVSLATATPGPIGGRDYTESPVLHGDGILFVLRCNVAPALWTDDGTKHFGTRKQEQE</sequence>
<evidence type="ECO:0000256" key="1">
    <source>
        <dbReference type="ARBA" id="ARBA00023002"/>
    </source>
</evidence>
<name>A0AAN6ZRI3_9PEZI</name>
<reference evidence="3" key="1">
    <citation type="journal article" date="2023" name="Mol. Phylogenet. Evol.">
        <title>Genome-scale phylogeny and comparative genomics of the fungal order Sordariales.</title>
        <authorList>
            <person name="Hensen N."/>
            <person name="Bonometti L."/>
            <person name="Westerberg I."/>
            <person name="Brannstrom I.O."/>
            <person name="Guillou S."/>
            <person name="Cros-Aarteil S."/>
            <person name="Calhoun S."/>
            <person name="Haridas S."/>
            <person name="Kuo A."/>
            <person name="Mondo S."/>
            <person name="Pangilinan J."/>
            <person name="Riley R."/>
            <person name="LaButti K."/>
            <person name="Andreopoulos B."/>
            <person name="Lipzen A."/>
            <person name="Chen C."/>
            <person name="Yan M."/>
            <person name="Daum C."/>
            <person name="Ng V."/>
            <person name="Clum A."/>
            <person name="Steindorff A."/>
            <person name="Ohm R.A."/>
            <person name="Martin F."/>
            <person name="Silar P."/>
            <person name="Natvig D.O."/>
            <person name="Lalanne C."/>
            <person name="Gautier V."/>
            <person name="Ament-Velasquez S.L."/>
            <person name="Kruys A."/>
            <person name="Hutchinson M.I."/>
            <person name="Powell A.J."/>
            <person name="Barry K."/>
            <person name="Miller A.N."/>
            <person name="Grigoriev I.V."/>
            <person name="Debuchy R."/>
            <person name="Gladieux P."/>
            <person name="Hiltunen Thoren M."/>
            <person name="Johannesson H."/>
        </authorList>
    </citation>
    <scope>NUCLEOTIDE SEQUENCE</scope>
    <source>
        <strain evidence="3">CBS 141.50</strain>
    </source>
</reference>
<dbReference type="GeneID" id="87815574"/>
<dbReference type="InterPro" id="IPR050268">
    <property type="entry name" value="NADH-dep_flavin_reductase"/>
</dbReference>
<protein>
    <submittedName>
        <fullName evidence="3">Flavin reductase like domain-containing protein</fullName>
    </submittedName>
</protein>
<evidence type="ECO:0000313" key="4">
    <source>
        <dbReference type="Proteomes" id="UP001302676"/>
    </source>
</evidence>
<dbReference type="RefSeq" id="XP_062641638.1">
    <property type="nucleotide sequence ID" value="XM_062778961.1"/>
</dbReference>
<keyword evidence="4" id="KW-1185">Reference proteome</keyword>
<accession>A0AAN6ZRI3</accession>
<dbReference type="Proteomes" id="UP001302676">
    <property type="component" value="Unassembled WGS sequence"/>
</dbReference>
<gene>
    <name evidence="3" type="ORF">C8A04DRAFT_24069</name>
</gene>
<dbReference type="InterPro" id="IPR012349">
    <property type="entry name" value="Split_barrel_FMN-bd"/>
</dbReference>
<dbReference type="GO" id="GO:0010181">
    <property type="term" value="F:FMN binding"/>
    <property type="evidence" value="ECO:0007669"/>
    <property type="project" value="InterPro"/>
</dbReference>
<comment type="caution">
    <text evidence="3">The sequence shown here is derived from an EMBL/GenBank/DDBJ whole genome shotgun (WGS) entry which is preliminary data.</text>
</comment>
<proteinExistence type="predicted"/>
<dbReference type="Gene3D" id="2.30.110.10">
    <property type="entry name" value="Electron Transport, Fmn-binding Protein, Chain A"/>
    <property type="match status" value="1"/>
</dbReference>
<dbReference type="AlphaFoldDB" id="A0AAN6ZRI3"/>
<dbReference type="EMBL" id="MU853554">
    <property type="protein sequence ID" value="KAK4148267.1"/>
    <property type="molecule type" value="Genomic_DNA"/>
</dbReference>
<dbReference type="PANTHER" id="PTHR30466">
    <property type="entry name" value="FLAVIN REDUCTASE"/>
    <property type="match status" value="1"/>
</dbReference>
<dbReference type="InterPro" id="IPR002563">
    <property type="entry name" value="Flavin_Rdtase-like_dom"/>
</dbReference>
<organism evidence="3 4">
    <name type="scientific">Dichotomopilus funicola</name>
    <dbReference type="NCBI Taxonomy" id="1934379"/>
    <lineage>
        <taxon>Eukaryota</taxon>
        <taxon>Fungi</taxon>
        <taxon>Dikarya</taxon>
        <taxon>Ascomycota</taxon>
        <taxon>Pezizomycotina</taxon>
        <taxon>Sordariomycetes</taxon>
        <taxon>Sordariomycetidae</taxon>
        <taxon>Sordariales</taxon>
        <taxon>Chaetomiaceae</taxon>
        <taxon>Dichotomopilus</taxon>
    </lineage>
</organism>
<dbReference type="Pfam" id="PF01613">
    <property type="entry name" value="Flavin_Reduct"/>
    <property type="match status" value="1"/>
</dbReference>
<keyword evidence="1" id="KW-0560">Oxidoreductase</keyword>
<dbReference type="GO" id="GO:0042602">
    <property type="term" value="F:riboflavin reductase (NADPH) activity"/>
    <property type="evidence" value="ECO:0007669"/>
    <property type="project" value="TreeGrafter"/>
</dbReference>
<dbReference type="PANTHER" id="PTHR30466:SF1">
    <property type="entry name" value="FMN REDUCTASE (NADH) RUTF"/>
    <property type="match status" value="1"/>
</dbReference>
<evidence type="ECO:0000259" key="2">
    <source>
        <dbReference type="Pfam" id="PF01613"/>
    </source>
</evidence>
<reference evidence="3" key="2">
    <citation type="submission" date="2023-05" db="EMBL/GenBank/DDBJ databases">
        <authorList>
            <consortium name="Lawrence Berkeley National Laboratory"/>
            <person name="Steindorff A."/>
            <person name="Hensen N."/>
            <person name="Bonometti L."/>
            <person name="Westerberg I."/>
            <person name="Brannstrom I.O."/>
            <person name="Guillou S."/>
            <person name="Cros-Aarteil S."/>
            <person name="Calhoun S."/>
            <person name="Haridas S."/>
            <person name="Kuo A."/>
            <person name="Mondo S."/>
            <person name="Pangilinan J."/>
            <person name="Riley R."/>
            <person name="Labutti K."/>
            <person name="Andreopoulos B."/>
            <person name="Lipzen A."/>
            <person name="Chen C."/>
            <person name="Yanf M."/>
            <person name="Daum C."/>
            <person name="Ng V."/>
            <person name="Clum A."/>
            <person name="Ohm R."/>
            <person name="Martin F."/>
            <person name="Silar P."/>
            <person name="Natvig D."/>
            <person name="Lalanne C."/>
            <person name="Gautier V."/>
            <person name="Ament-Velasquez S.L."/>
            <person name="Kruys A."/>
            <person name="Hutchinson M.I."/>
            <person name="Powell A.J."/>
            <person name="Barry K."/>
            <person name="Miller A.N."/>
            <person name="Grigoriev I.V."/>
            <person name="Debuchy R."/>
            <person name="Gladieux P."/>
            <person name="Thoren M.H."/>
            <person name="Johannesson H."/>
        </authorList>
    </citation>
    <scope>NUCLEOTIDE SEQUENCE</scope>
    <source>
        <strain evidence="3">CBS 141.50</strain>
    </source>
</reference>
<dbReference type="SUPFAM" id="SSF50475">
    <property type="entry name" value="FMN-binding split barrel"/>
    <property type="match status" value="1"/>
</dbReference>
<evidence type="ECO:0000313" key="3">
    <source>
        <dbReference type="EMBL" id="KAK4148267.1"/>
    </source>
</evidence>